<sequence>MIRRNAPPGTEPELVWNPEFLREGSAVADCLSPDRVVLGLHPQDVSSEQRLRALYGLATRRSFFVTDYRTAELVKQAANAYLALKISYINAIAELCEQNGADVTMVSDALGADPRIGRGHLDSGIGYGGGCLPKDVRALISVAHEAGAYSLAGMLQAAQATNSARRDHAVARAASVLGPTPQGPIAVLGIAFKADTDDLREAPIVDVVNQLVDLGWEVRVYDPYVTAQRVPSCRAALEPTVSAACAGAQLVLLLGSHRLTGVTPEALGDVVGARRLLTVASRPELDRWRAAGWECIILGASATPHRTDPAVAVPAGSWTGRLPEHQ</sequence>
<dbReference type="PANTHER" id="PTHR43750">
    <property type="entry name" value="UDP-GLUCOSE 6-DEHYDROGENASE TUAD"/>
    <property type="match status" value="1"/>
</dbReference>
<evidence type="ECO:0000256" key="2">
    <source>
        <dbReference type="ARBA" id="ARBA00006601"/>
    </source>
</evidence>
<evidence type="ECO:0000256" key="8">
    <source>
        <dbReference type="PIRSR" id="PIRSR500134-1"/>
    </source>
</evidence>
<dbReference type="PIRSF" id="PIRSF000124">
    <property type="entry name" value="UDPglc_GDPman_dh"/>
    <property type="match status" value="1"/>
</dbReference>
<evidence type="ECO:0000256" key="10">
    <source>
        <dbReference type="PIRSR" id="PIRSR500134-3"/>
    </source>
</evidence>
<comment type="catalytic activity">
    <reaction evidence="6 7">
        <text>UDP-alpha-D-glucose + 2 NAD(+) + H2O = UDP-alpha-D-glucuronate + 2 NADH + 3 H(+)</text>
        <dbReference type="Rhea" id="RHEA:23596"/>
        <dbReference type="ChEBI" id="CHEBI:15377"/>
        <dbReference type="ChEBI" id="CHEBI:15378"/>
        <dbReference type="ChEBI" id="CHEBI:57540"/>
        <dbReference type="ChEBI" id="CHEBI:57945"/>
        <dbReference type="ChEBI" id="CHEBI:58052"/>
        <dbReference type="ChEBI" id="CHEBI:58885"/>
        <dbReference type="EC" id="1.1.1.22"/>
    </reaction>
</comment>
<evidence type="ECO:0000256" key="9">
    <source>
        <dbReference type="PIRSR" id="PIRSR500134-2"/>
    </source>
</evidence>
<dbReference type="EMBL" id="BJOU01000002">
    <property type="protein sequence ID" value="GED98579.1"/>
    <property type="molecule type" value="Genomic_DNA"/>
</dbReference>
<dbReference type="SUPFAM" id="SSF51735">
    <property type="entry name" value="NAD(P)-binding Rossmann-fold domains"/>
    <property type="match status" value="1"/>
</dbReference>
<dbReference type="UniPathway" id="UPA00038">
    <property type="reaction ID" value="UER00491"/>
</dbReference>
<protein>
    <recommendedName>
        <fullName evidence="3 7">UDP-glucose 6-dehydrogenase</fullName>
        <ecNumber evidence="3 7">1.1.1.22</ecNumber>
    </recommendedName>
</protein>
<feature type="binding site" evidence="10">
    <location>
        <position position="200"/>
    </location>
    <ligand>
        <name>NAD(+)</name>
        <dbReference type="ChEBI" id="CHEBI:57540"/>
    </ligand>
</feature>
<dbReference type="GO" id="GO:0000271">
    <property type="term" value="P:polysaccharide biosynthetic process"/>
    <property type="evidence" value="ECO:0007669"/>
    <property type="project" value="InterPro"/>
</dbReference>
<proteinExistence type="inferred from homology"/>
<evidence type="ECO:0000256" key="4">
    <source>
        <dbReference type="ARBA" id="ARBA00023002"/>
    </source>
</evidence>
<feature type="binding site" evidence="9">
    <location>
        <position position="193"/>
    </location>
    <ligand>
        <name>substrate</name>
    </ligand>
</feature>
<dbReference type="InterPro" id="IPR014027">
    <property type="entry name" value="UDP-Glc/GDP-Man_DH_C"/>
</dbReference>
<dbReference type="GO" id="GO:0051287">
    <property type="term" value="F:NAD binding"/>
    <property type="evidence" value="ECO:0007669"/>
    <property type="project" value="InterPro"/>
</dbReference>
<evidence type="ECO:0000256" key="7">
    <source>
        <dbReference type="PIRNR" id="PIRNR000124"/>
    </source>
</evidence>
<keyword evidence="5 7" id="KW-0520">NAD</keyword>
<dbReference type="NCBIfam" id="TIGR03026">
    <property type="entry name" value="NDP-sugDHase"/>
    <property type="match status" value="1"/>
</dbReference>
<dbReference type="Proteomes" id="UP000444980">
    <property type="component" value="Unassembled WGS sequence"/>
</dbReference>
<reference evidence="13" key="1">
    <citation type="submission" date="2019-06" db="EMBL/GenBank/DDBJ databases">
        <title>Gordonia isolated from sludge of a wastewater treatment plant.</title>
        <authorList>
            <person name="Tamura T."/>
            <person name="Aoyama K."/>
            <person name="Kang Y."/>
            <person name="Saito S."/>
            <person name="Akiyama N."/>
            <person name="Yazawa K."/>
            <person name="Gonoi T."/>
            <person name="Mikami Y."/>
        </authorList>
    </citation>
    <scope>NUCLEOTIDE SEQUENCE [LARGE SCALE GENOMIC DNA]</scope>
    <source>
        <strain evidence="13">NBRC 107697</strain>
    </source>
</reference>
<feature type="domain" description="UDP-glucose/GDP-mannose dehydrogenase C-terminal" evidence="11">
    <location>
        <begin position="186"/>
        <end position="279"/>
    </location>
</feature>
<keyword evidence="13" id="KW-1185">Reference proteome</keyword>
<dbReference type="PANTHER" id="PTHR43750:SF3">
    <property type="entry name" value="UDP-GLUCOSE 6-DEHYDROGENASE TUAD"/>
    <property type="match status" value="1"/>
</dbReference>
<dbReference type="Gene3D" id="3.40.50.720">
    <property type="entry name" value="NAD(P)-binding Rossmann-like Domain"/>
    <property type="match status" value="2"/>
</dbReference>
<feature type="binding site" evidence="10">
    <location>
        <position position="134"/>
    </location>
    <ligand>
        <name>NAD(+)</name>
        <dbReference type="ChEBI" id="CHEBI:57540"/>
    </ligand>
</feature>
<dbReference type="EC" id="1.1.1.22" evidence="3 7"/>
<evidence type="ECO:0000313" key="12">
    <source>
        <dbReference type="EMBL" id="GED98579.1"/>
    </source>
</evidence>
<evidence type="ECO:0000259" key="11">
    <source>
        <dbReference type="SMART" id="SM00984"/>
    </source>
</evidence>
<dbReference type="SMART" id="SM00984">
    <property type="entry name" value="UDPG_MGDP_dh_C"/>
    <property type="match status" value="1"/>
</dbReference>
<comment type="caution">
    <text evidence="12">The sequence shown here is derived from an EMBL/GenBank/DDBJ whole genome shotgun (WGS) entry which is preliminary data.</text>
</comment>
<dbReference type="InterPro" id="IPR036291">
    <property type="entry name" value="NAD(P)-bd_dom_sf"/>
</dbReference>
<feature type="active site" description="Nucleophile" evidence="8">
    <location>
        <position position="131"/>
    </location>
</feature>
<dbReference type="Gene3D" id="1.20.5.100">
    <property type="entry name" value="Cytochrome c1, transmembrane anchor, C-terminal"/>
    <property type="match status" value="1"/>
</dbReference>
<feature type="binding site" evidence="9">
    <location>
        <position position="75"/>
    </location>
    <ligand>
        <name>substrate</name>
    </ligand>
</feature>
<dbReference type="InterPro" id="IPR001732">
    <property type="entry name" value="UDP-Glc/GDP-Man_DH_N"/>
</dbReference>
<name>A0A7I9V0E6_9ACTN</name>
<dbReference type="GO" id="GO:0003979">
    <property type="term" value="F:UDP-glucose 6-dehydrogenase activity"/>
    <property type="evidence" value="ECO:0007669"/>
    <property type="project" value="UniProtKB-EC"/>
</dbReference>
<keyword evidence="4 7" id="KW-0560">Oxidoreductase</keyword>
<evidence type="ECO:0000256" key="1">
    <source>
        <dbReference type="ARBA" id="ARBA00004701"/>
    </source>
</evidence>
<feature type="binding site" evidence="9">
    <location>
        <begin position="20"/>
        <end position="23"/>
    </location>
    <ligand>
        <name>substrate</name>
    </ligand>
</feature>
<dbReference type="Pfam" id="PF03721">
    <property type="entry name" value="UDPG_MGDP_dh_N"/>
    <property type="match status" value="1"/>
</dbReference>
<gene>
    <name evidence="12" type="ORF">nbrc107697_26180</name>
</gene>
<evidence type="ECO:0000256" key="6">
    <source>
        <dbReference type="ARBA" id="ARBA00047473"/>
    </source>
</evidence>
<feature type="binding site" evidence="10">
    <location>
        <position position="23"/>
    </location>
    <ligand>
        <name>NAD(+)</name>
        <dbReference type="ChEBI" id="CHEBI:57540"/>
    </ligand>
</feature>
<evidence type="ECO:0000256" key="3">
    <source>
        <dbReference type="ARBA" id="ARBA00012954"/>
    </source>
</evidence>
<dbReference type="SUPFAM" id="SSF48179">
    <property type="entry name" value="6-phosphogluconate dehydrogenase C-terminal domain-like"/>
    <property type="match status" value="1"/>
</dbReference>
<accession>A0A7I9V0E6</accession>
<dbReference type="InterPro" id="IPR028357">
    <property type="entry name" value="UDPglc_DH_bac"/>
</dbReference>
<dbReference type="SUPFAM" id="SSF52413">
    <property type="entry name" value="UDP-glucose/GDP-mannose dehydrogenase C-terminal domain"/>
    <property type="match status" value="1"/>
</dbReference>
<dbReference type="InterPro" id="IPR017476">
    <property type="entry name" value="UDP-Glc/GDP-Man"/>
</dbReference>
<comment type="pathway">
    <text evidence="1">Nucleotide-sugar biosynthesis; UDP-alpha-D-glucuronate biosynthesis; UDP-alpha-D-glucuronate from UDP-alpha-D-glucose: step 1/1.</text>
</comment>
<comment type="similarity">
    <text evidence="2 7">Belongs to the UDP-glucose/GDP-mannose dehydrogenase family.</text>
</comment>
<dbReference type="InterPro" id="IPR014026">
    <property type="entry name" value="UDP-Glc/GDP-Man_DH_dimer"/>
</dbReference>
<dbReference type="GO" id="GO:0006065">
    <property type="term" value="P:UDP-glucuronate biosynthetic process"/>
    <property type="evidence" value="ECO:0007669"/>
    <property type="project" value="UniProtKB-UniPathway"/>
</dbReference>
<dbReference type="Pfam" id="PF00984">
    <property type="entry name" value="UDPG_MGDP_dh"/>
    <property type="match status" value="1"/>
</dbReference>
<feature type="binding site" evidence="9">
    <location>
        <position position="128"/>
    </location>
    <ligand>
        <name>substrate</name>
    </ligand>
</feature>
<dbReference type="AlphaFoldDB" id="A0A7I9V0E6"/>
<dbReference type="InterPro" id="IPR008927">
    <property type="entry name" value="6-PGluconate_DH-like_C_sf"/>
</dbReference>
<evidence type="ECO:0000256" key="5">
    <source>
        <dbReference type="ARBA" id="ARBA00023027"/>
    </source>
</evidence>
<dbReference type="PIRSF" id="PIRSF500134">
    <property type="entry name" value="UDPglc_DH_bac"/>
    <property type="match status" value="1"/>
</dbReference>
<organism evidence="12 13">
    <name type="scientific">Gordonia crocea</name>
    <dbReference type="NCBI Taxonomy" id="589162"/>
    <lineage>
        <taxon>Bacteria</taxon>
        <taxon>Bacillati</taxon>
        <taxon>Actinomycetota</taxon>
        <taxon>Actinomycetes</taxon>
        <taxon>Mycobacteriales</taxon>
        <taxon>Gordoniaceae</taxon>
        <taxon>Gordonia</taxon>
    </lineage>
</organism>
<evidence type="ECO:0000313" key="13">
    <source>
        <dbReference type="Proteomes" id="UP000444980"/>
    </source>
</evidence>
<dbReference type="Pfam" id="PF03720">
    <property type="entry name" value="UDPG_MGDP_dh_C"/>
    <property type="match status" value="1"/>
</dbReference>
<dbReference type="InterPro" id="IPR036220">
    <property type="entry name" value="UDP-Glc/GDP-Man_DH_C_sf"/>
</dbReference>